<evidence type="ECO:0000313" key="6">
    <source>
        <dbReference type="Proteomes" id="UP000027195"/>
    </source>
</evidence>
<dbReference type="OrthoDB" id="7668193at2759"/>
<evidence type="ECO:0000256" key="1">
    <source>
        <dbReference type="ARBA" id="ARBA00022574"/>
    </source>
</evidence>
<dbReference type="SUPFAM" id="SSF50978">
    <property type="entry name" value="WD40 repeat-like"/>
    <property type="match status" value="1"/>
</dbReference>
<dbReference type="InterPro" id="IPR036322">
    <property type="entry name" value="WD40_repeat_dom_sf"/>
</dbReference>
<protein>
    <recommendedName>
        <fullName evidence="4">ASTRA-associated protein 1</fullName>
    </recommendedName>
</protein>
<dbReference type="Proteomes" id="UP000027195">
    <property type="component" value="Unassembled WGS sequence"/>
</dbReference>
<keyword evidence="2" id="KW-0677">Repeat</keyword>
<evidence type="ECO:0000313" key="5">
    <source>
        <dbReference type="EMBL" id="KDQ19260.1"/>
    </source>
</evidence>
<gene>
    <name evidence="5" type="ORF">BOTBODRAFT_27843</name>
</gene>
<accession>A0A067MX44</accession>
<name>A0A067MX44_BOTB1</name>
<comment type="similarity">
    <text evidence="3">Belongs to the WD repeat ASA1 family.</text>
</comment>
<evidence type="ECO:0000256" key="4">
    <source>
        <dbReference type="ARBA" id="ARBA00040563"/>
    </source>
</evidence>
<dbReference type="FunCoup" id="A0A067MX44">
    <property type="interactions" value="167"/>
</dbReference>
<proteinExistence type="inferred from homology"/>
<dbReference type="InterPro" id="IPR015943">
    <property type="entry name" value="WD40/YVTN_repeat-like_dom_sf"/>
</dbReference>
<evidence type="ECO:0000256" key="3">
    <source>
        <dbReference type="ARBA" id="ARBA00037931"/>
    </source>
</evidence>
<keyword evidence="1" id="KW-0853">WD repeat</keyword>
<reference evidence="6" key="1">
    <citation type="journal article" date="2014" name="Proc. Natl. Acad. Sci. U.S.A.">
        <title>Extensive sampling of basidiomycete genomes demonstrates inadequacy of the white-rot/brown-rot paradigm for wood decay fungi.</title>
        <authorList>
            <person name="Riley R."/>
            <person name="Salamov A.A."/>
            <person name="Brown D.W."/>
            <person name="Nagy L.G."/>
            <person name="Floudas D."/>
            <person name="Held B.W."/>
            <person name="Levasseur A."/>
            <person name="Lombard V."/>
            <person name="Morin E."/>
            <person name="Otillar R."/>
            <person name="Lindquist E.A."/>
            <person name="Sun H."/>
            <person name="LaButti K.M."/>
            <person name="Schmutz J."/>
            <person name="Jabbour D."/>
            <person name="Luo H."/>
            <person name="Baker S.E."/>
            <person name="Pisabarro A.G."/>
            <person name="Walton J.D."/>
            <person name="Blanchette R.A."/>
            <person name="Henrissat B."/>
            <person name="Martin F."/>
            <person name="Cullen D."/>
            <person name="Hibbett D.S."/>
            <person name="Grigoriev I.V."/>
        </authorList>
    </citation>
    <scope>NUCLEOTIDE SEQUENCE [LARGE SCALE GENOMIC DNA]</scope>
    <source>
        <strain evidence="6">FD-172 SS1</strain>
    </source>
</reference>
<sequence length="396" mass="43402">MAQAPDPHFVLRTHSAAVTCLFISPCNERIYSGDASGLVACTSTRTFRAVAVWNAHTDGLLGVEEWDEHVVTHGRDNKVHIWSSVIVPATVGDSVPSSFLTTPKLLKSLDVNALNYCRFSLLPLPRKGSLEGDAFLAVPNLVESSYVDIWSLSSLDRIHAAVGKTRSSKSSMGDGRGGPNTGILMSSHLFTDSKSPSESRLSLLCAYEDGSVTLWTHSRQDGGPKRTVEGRYWDISWSAKLHQESVMGLSVSRDAQLAITVSADHILGKYNLSETQASSTSTNPERFVQHRTKHPGNAAVTMRDDGRVCAVAGWDGKIRLYSTKTFKPLGILVFHKETCQAVIFARAYIPLAEGKSDPDEEMTEEEKVRRGRWLISGEKNGRVAIWELGTFGRDKG</sequence>
<keyword evidence="6" id="KW-1185">Reference proteome</keyword>
<dbReference type="AlphaFoldDB" id="A0A067MX44"/>
<dbReference type="SMART" id="SM00320">
    <property type="entry name" value="WD40"/>
    <property type="match status" value="5"/>
</dbReference>
<dbReference type="PANTHER" id="PTHR19854">
    <property type="entry name" value="TRANSDUCIN BETA-LIKE 3"/>
    <property type="match status" value="1"/>
</dbReference>
<dbReference type="Gene3D" id="2.130.10.10">
    <property type="entry name" value="YVTN repeat-like/Quinoprotein amine dehydrogenase"/>
    <property type="match status" value="2"/>
</dbReference>
<evidence type="ECO:0000256" key="2">
    <source>
        <dbReference type="ARBA" id="ARBA00022737"/>
    </source>
</evidence>
<dbReference type="STRING" id="930990.A0A067MX44"/>
<dbReference type="EMBL" id="KL198019">
    <property type="protein sequence ID" value="KDQ19260.1"/>
    <property type="molecule type" value="Genomic_DNA"/>
</dbReference>
<dbReference type="Pfam" id="PF00400">
    <property type="entry name" value="WD40"/>
    <property type="match status" value="1"/>
</dbReference>
<dbReference type="InParanoid" id="A0A067MX44"/>
<dbReference type="PANTHER" id="PTHR19854:SF1">
    <property type="entry name" value="GUANINE NUCLEOTIDE-BINDING PROTEIN SUBUNIT BETA-LIKE PROTEIN 1"/>
    <property type="match status" value="1"/>
</dbReference>
<organism evidence="5 6">
    <name type="scientific">Botryobasidium botryosum (strain FD-172 SS1)</name>
    <dbReference type="NCBI Taxonomy" id="930990"/>
    <lineage>
        <taxon>Eukaryota</taxon>
        <taxon>Fungi</taxon>
        <taxon>Dikarya</taxon>
        <taxon>Basidiomycota</taxon>
        <taxon>Agaricomycotina</taxon>
        <taxon>Agaricomycetes</taxon>
        <taxon>Cantharellales</taxon>
        <taxon>Botryobasidiaceae</taxon>
        <taxon>Botryobasidium</taxon>
    </lineage>
</organism>
<dbReference type="InterPro" id="IPR001680">
    <property type="entry name" value="WD40_rpt"/>
</dbReference>
<dbReference type="HOGENOM" id="CLU_041940_0_2_1"/>